<keyword evidence="1" id="KW-1133">Transmembrane helix</keyword>
<dbReference type="InterPro" id="IPR021949">
    <property type="entry name" value="DUF3566_TM"/>
</dbReference>
<gene>
    <name evidence="3" type="ORF">D7I47_05905</name>
</gene>
<evidence type="ECO:0000256" key="1">
    <source>
        <dbReference type="SAM" id="Phobius"/>
    </source>
</evidence>
<sequence length="135" mass="14856">MSSVAEKLQRKEHRSSSSKQVRLKLVYIDFWSVVKFSFLIWLCLGIVLVVATALVWIVLNSTDVFTKLDALLRDILGNENFSITDAFGLGQVLLFSFVVAVLNTVTGTILGALGALLYNLSVRFTGGLLVGFQNN</sequence>
<protein>
    <submittedName>
        <fullName evidence="3">DUF3566 domain-containing protein</fullName>
    </submittedName>
</protein>
<reference evidence="4" key="1">
    <citation type="submission" date="2018-09" db="EMBL/GenBank/DDBJ databases">
        <title>Genome sequencing of strain 2DFWR-13.</title>
        <authorList>
            <person name="Heo J."/>
            <person name="Kim S.-J."/>
            <person name="Kwon S.-W."/>
        </authorList>
    </citation>
    <scope>NUCLEOTIDE SEQUENCE [LARGE SCALE GENOMIC DNA]</scope>
    <source>
        <strain evidence="4">2DFWR-13</strain>
    </source>
</reference>
<proteinExistence type="predicted"/>
<accession>A0A387BA75</accession>
<feature type="transmembrane region" description="Helical" evidence="1">
    <location>
        <begin position="92"/>
        <end position="118"/>
    </location>
</feature>
<dbReference type="AlphaFoldDB" id="A0A387BA75"/>
<dbReference type="EMBL" id="CP032630">
    <property type="protein sequence ID" value="AYF97839.1"/>
    <property type="molecule type" value="Genomic_DNA"/>
</dbReference>
<evidence type="ECO:0000313" key="4">
    <source>
        <dbReference type="Proteomes" id="UP000278886"/>
    </source>
</evidence>
<dbReference type="Pfam" id="PF12089">
    <property type="entry name" value="DUF3566"/>
    <property type="match status" value="1"/>
</dbReference>
<dbReference type="KEGG" id="lyd:D7I47_05905"/>
<dbReference type="Proteomes" id="UP000278886">
    <property type="component" value="Chromosome"/>
</dbReference>
<feature type="domain" description="DUF3566" evidence="2">
    <location>
        <begin position="19"/>
        <end position="133"/>
    </location>
</feature>
<keyword evidence="4" id="KW-1185">Reference proteome</keyword>
<evidence type="ECO:0000259" key="2">
    <source>
        <dbReference type="Pfam" id="PF12089"/>
    </source>
</evidence>
<dbReference type="OrthoDB" id="3240216at2"/>
<evidence type="ECO:0000313" key="3">
    <source>
        <dbReference type="EMBL" id="AYF97839.1"/>
    </source>
</evidence>
<keyword evidence="1" id="KW-0812">Transmembrane</keyword>
<keyword evidence="1" id="KW-0472">Membrane</keyword>
<dbReference type="RefSeq" id="WP_120762187.1">
    <property type="nucleotide sequence ID" value="NZ_CP032630.1"/>
</dbReference>
<organism evidence="3 4">
    <name type="scientific">Protaetiibacter intestinalis</name>
    <dbReference type="NCBI Taxonomy" id="2419774"/>
    <lineage>
        <taxon>Bacteria</taxon>
        <taxon>Bacillati</taxon>
        <taxon>Actinomycetota</taxon>
        <taxon>Actinomycetes</taxon>
        <taxon>Micrococcales</taxon>
        <taxon>Microbacteriaceae</taxon>
        <taxon>Protaetiibacter</taxon>
    </lineage>
</organism>
<name>A0A387BA75_9MICO</name>
<feature type="transmembrane region" description="Helical" evidence="1">
    <location>
        <begin position="38"/>
        <end position="59"/>
    </location>
</feature>